<evidence type="ECO:0008006" key="3">
    <source>
        <dbReference type="Google" id="ProtNLM"/>
    </source>
</evidence>
<dbReference type="AlphaFoldDB" id="A0A5J4UYA0"/>
<protein>
    <recommendedName>
        <fullName evidence="3">COMM domain-containing protein</fullName>
    </recommendedName>
</protein>
<comment type="caution">
    <text evidence="1">The sequence shown here is derived from an EMBL/GenBank/DDBJ whole genome shotgun (WGS) entry which is preliminary data.</text>
</comment>
<dbReference type="EMBL" id="SNRW01011314">
    <property type="protein sequence ID" value="KAA6375327.1"/>
    <property type="molecule type" value="Genomic_DNA"/>
</dbReference>
<organism evidence="1 2">
    <name type="scientific">Streblomastix strix</name>
    <dbReference type="NCBI Taxonomy" id="222440"/>
    <lineage>
        <taxon>Eukaryota</taxon>
        <taxon>Metamonada</taxon>
        <taxon>Preaxostyla</taxon>
        <taxon>Oxymonadida</taxon>
        <taxon>Streblomastigidae</taxon>
        <taxon>Streblomastix</taxon>
    </lineage>
</organism>
<evidence type="ECO:0000313" key="2">
    <source>
        <dbReference type="Proteomes" id="UP000324800"/>
    </source>
</evidence>
<accession>A0A5J4UYA0</accession>
<dbReference type="Proteomes" id="UP000324800">
    <property type="component" value="Unassembled WGS sequence"/>
</dbReference>
<sequence length="71" mass="8133">MSQVLGELEAFEYDVGAAFQPNPEAFVKCKFVIKEQSGELREINFTPSMKEFYDICKNFVDMNAAMESIQQ</sequence>
<gene>
    <name evidence="1" type="ORF">EZS28_029146</name>
</gene>
<evidence type="ECO:0000313" key="1">
    <source>
        <dbReference type="EMBL" id="KAA6375327.1"/>
    </source>
</evidence>
<proteinExistence type="predicted"/>
<reference evidence="1 2" key="1">
    <citation type="submission" date="2019-03" db="EMBL/GenBank/DDBJ databases">
        <title>Single cell metagenomics reveals metabolic interactions within the superorganism composed of flagellate Streblomastix strix and complex community of Bacteroidetes bacteria on its surface.</title>
        <authorList>
            <person name="Treitli S.C."/>
            <person name="Kolisko M."/>
            <person name="Husnik F."/>
            <person name="Keeling P."/>
            <person name="Hampl V."/>
        </authorList>
    </citation>
    <scope>NUCLEOTIDE SEQUENCE [LARGE SCALE GENOMIC DNA]</scope>
    <source>
        <strain evidence="1">ST1C</strain>
    </source>
</reference>
<name>A0A5J4UYA0_9EUKA</name>